<reference evidence="8" key="1">
    <citation type="submission" date="2022-07" db="EMBL/GenBank/DDBJ databases">
        <title>Fungi with potential for degradation of polypropylene.</title>
        <authorList>
            <person name="Gostincar C."/>
        </authorList>
    </citation>
    <scope>NUCLEOTIDE SEQUENCE</scope>
    <source>
        <strain evidence="8">EXF-13308</strain>
    </source>
</reference>
<dbReference type="PANTHER" id="PTHR15893:SF0">
    <property type="entry name" value="LARGE RIBOSOMAL SUBUNIT PROTEIN BL27M"/>
    <property type="match status" value="1"/>
</dbReference>
<feature type="compositionally biased region" description="Low complexity" evidence="7">
    <location>
        <begin position="197"/>
        <end position="225"/>
    </location>
</feature>
<evidence type="ECO:0000256" key="4">
    <source>
        <dbReference type="ARBA" id="ARBA00023128"/>
    </source>
</evidence>
<evidence type="ECO:0000313" key="9">
    <source>
        <dbReference type="Proteomes" id="UP001174694"/>
    </source>
</evidence>
<dbReference type="SUPFAM" id="SSF110324">
    <property type="entry name" value="Ribosomal L27 protein-like"/>
    <property type="match status" value="1"/>
</dbReference>
<dbReference type="InterPro" id="IPR001684">
    <property type="entry name" value="Ribosomal_bL27"/>
</dbReference>
<keyword evidence="4" id="KW-0496">Mitochondrion</keyword>
<evidence type="ECO:0000256" key="6">
    <source>
        <dbReference type="ARBA" id="ARBA00035267"/>
    </source>
</evidence>
<name>A0AA38VHW2_9PEZI</name>
<dbReference type="PRINTS" id="PR00063">
    <property type="entry name" value="RIBOSOMALL27"/>
</dbReference>
<dbReference type="FunFam" id="2.40.50.100:FF:000042">
    <property type="entry name" value="50S ribosomal protein L27"/>
    <property type="match status" value="1"/>
</dbReference>
<dbReference type="AlphaFoldDB" id="A0AA38VHW2"/>
<evidence type="ECO:0000256" key="5">
    <source>
        <dbReference type="ARBA" id="ARBA00023274"/>
    </source>
</evidence>
<dbReference type="Pfam" id="PF01016">
    <property type="entry name" value="Ribosomal_L27"/>
    <property type="match status" value="1"/>
</dbReference>
<comment type="caution">
    <text evidence="8">The sequence shown here is derived from an EMBL/GenBank/DDBJ whole genome shotgun (WGS) entry which is preliminary data.</text>
</comment>
<sequence length="352" mass="39351">MRIVQLQRPLQALAAGSIRPSLTFTLPLRPGQPQLTQPRLRDGNAAVEGRRYAAVKSQGAYKLRPRKTIPKKLGAKRTGDQYVIPGNIIYKQRGTIWHPGENTILGRDHTIHAAVSGYVKYYRDPLRHPTRQYIGVAFKREDKLPYPPHAVRKRRLGFVAVPRKEPEAAELLSPSGIPRRVVRKDWEMTILPPASEAGASDAAAPAGGAAAPAAESSDAAPAQAGDRPSRARRARSVHPFGLVQQRWREVRGTRVLHLNKDYSYAEGNSSLGRLVGKSMYIAPWKIGGRKGRLRKRRRLRQMELERRKKEFEMTRRMLAERKEASRGGAKKQKQQQGGGGGKKEKRKKAAKA</sequence>
<feature type="compositionally biased region" description="Basic residues" evidence="7">
    <location>
        <begin position="343"/>
        <end position="352"/>
    </location>
</feature>
<dbReference type="EMBL" id="JANBVO010000018">
    <property type="protein sequence ID" value="KAJ9143680.1"/>
    <property type="molecule type" value="Genomic_DNA"/>
</dbReference>
<evidence type="ECO:0000313" key="8">
    <source>
        <dbReference type="EMBL" id="KAJ9143680.1"/>
    </source>
</evidence>
<keyword evidence="9" id="KW-1185">Reference proteome</keyword>
<comment type="similarity">
    <text evidence="2">Belongs to the bacterial ribosomal protein bL27 family.</text>
</comment>
<gene>
    <name evidence="8" type="ORF">NKR23_g6447</name>
</gene>
<dbReference type="PANTHER" id="PTHR15893">
    <property type="entry name" value="RIBOSOMAL PROTEIN L27"/>
    <property type="match status" value="1"/>
</dbReference>
<keyword evidence="5" id="KW-0687">Ribonucleoprotein</keyword>
<feature type="region of interest" description="Disordered" evidence="7">
    <location>
        <begin position="197"/>
        <end position="237"/>
    </location>
</feature>
<proteinExistence type="inferred from homology"/>
<evidence type="ECO:0000256" key="7">
    <source>
        <dbReference type="SAM" id="MobiDB-lite"/>
    </source>
</evidence>
<feature type="compositionally biased region" description="Basic and acidic residues" evidence="7">
    <location>
        <begin position="307"/>
        <end position="325"/>
    </location>
</feature>
<evidence type="ECO:0000256" key="3">
    <source>
        <dbReference type="ARBA" id="ARBA00022980"/>
    </source>
</evidence>
<dbReference type="GO" id="GO:0005762">
    <property type="term" value="C:mitochondrial large ribosomal subunit"/>
    <property type="evidence" value="ECO:0007669"/>
    <property type="project" value="TreeGrafter"/>
</dbReference>
<accession>A0AA38VHW2</accession>
<organism evidence="8 9">
    <name type="scientific">Pleurostoma richardsiae</name>
    <dbReference type="NCBI Taxonomy" id="41990"/>
    <lineage>
        <taxon>Eukaryota</taxon>
        <taxon>Fungi</taxon>
        <taxon>Dikarya</taxon>
        <taxon>Ascomycota</taxon>
        <taxon>Pezizomycotina</taxon>
        <taxon>Sordariomycetes</taxon>
        <taxon>Sordariomycetidae</taxon>
        <taxon>Calosphaeriales</taxon>
        <taxon>Pleurostomataceae</taxon>
        <taxon>Pleurostoma</taxon>
    </lineage>
</organism>
<evidence type="ECO:0000256" key="2">
    <source>
        <dbReference type="ARBA" id="ARBA00010797"/>
    </source>
</evidence>
<evidence type="ECO:0000256" key="1">
    <source>
        <dbReference type="ARBA" id="ARBA00004173"/>
    </source>
</evidence>
<protein>
    <recommendedName>
        <fullName evidence="6">Large ribosomal subunit protein bL27m</fullName>
    </recommendedName>
</protein>
<dbReference type="Gene3D" id="2.40.50.100">
    <property type="match status" value="1"/>
</dbReference>
<keyword evidence="3" id="KW-0689">Ribosomal protein</keyword>
<feature type="region of interest" description="Disordered" evidence="7">
    <location>
        <begin position="307"/>
        <end position="352"/>
    </location>
</feature>
<dbReference type="Proteomes" id="UP001174694">
    <property type="component" value="Unassembled WGS sequence"/>
</dbReference>
<dbReference type="GO" id="GO:0003735">
    <property type="term" value="F:structural constituent of ribosome"/>
    <property type="evidence" value="ECO:0007669"/>
    <property type="project" value="InterPro"/>
</dbReference>
<dbReference type="GO" id="GO:0006412">
    <property type="term" value="P:translation"/>
    <property type="evidence" value="ECO:0007669"/>
    <property type="project" value="InterPro"/>
</dbReference>
<comment type="subcellular location">
    <subcellularLocation>
        <location evidence="1">Mitochondrion</location>
    </subcellularLocation>
</comment>